<protein>
    <recommendedName>
        <fullName evidence="4">F-box domain-containing protein</fullName>
    </recommendedName>
</protein>
<sequence>MPSQPSEDGHVEKGLIPGLPGGFSRGPGPMNKRLIPKEIVDRFCFYLGPKDASKVRLAHRNWTQSASESLYSTLVVTPSDKSAAHLESVGKSKYAKAVRKIDVNTWLSRVTLSDGMLQNAFEQVAERMTGLKDIVIRFMSTDHSQGVEFRQGLMHTLIFGIFMEDERTRLAEWDLQERTRRLSLMKNEGKTSAEADQESSTAPPVISRLKALSIENLQDVHDDLLVTSPEFKAVLQGLKTLRLGIMCAPQQENSPVNPVYGRAYFFLEALPIFWMNPSLTPCLTSLTLYFPRVTTFHRVGPIEPLIYLGDLHFPNLKTLCLGNYGLWHKDQLNWIFDHKNTLEELSFDICPILYLFYCTSEERKMENLDGRDDVEHAIATDVIYPYHAYPYHYTKVAHGVYSTRVRWADYLQKIDENLGKLKKFWFNSVPYGGPHAILDETVRLREWPLPLIWGRYRAYNREGCSGESIASKISGKDGIEYHPNFNASQDGEDQDTKDEKALRKILRKTKQIDENDAAQMDEYWENIKLERESWKENTC</sequence>
<evidence type="ECO:0000313" key="3">
    <source>
        <dbReference type="Proteomes" id="UP000799750"/>
    </source>
</evidence>
<dbReference type="OrthoDB" id="3140657at2759"/>
<dbReference type="EMBL" id="MU004182">
    <property type="protein sequence ID" value="KAF2501061.1"/>
    <property type="molecule type" value="Genomic_DNA"/>
</dbReference>
<gene>
    <name evidence="2" type="ORF">BU16DRAFT_598877</name>
</gene>
<dbReference type="PANTHER" id="PTHR42057">
    <property type="entry name" value="F-BOX DOMAIN PROTEIN (AFU_ORTHOLOGUE AFUA_4G00200)"/>
    <property type="match status" value="1"/>
</dbReference>
<organism evidence="2 3">
    <name type="scientific">Lophium mytilinum</name>
    <dbReference type="NCBI Taxonomy" id="390894"/>
    <lineage>
        <taxon>Eukaryota</taxon>
        <taxon>Fungi</taxon>
        <taxon>Dikarya</taxon>
        <taxon>Ascomycota</taxon>
        <taxon>Pezizomycotina</taxon>
        <taxon>Dothideomycetes</taxon>
        <taxon>Pleosporomycetidae</taxon>
        <taxon>Mytilinidiales</taxon>
        <taxon>Mytilinidiaceae</taxon>
        <taxon>Lophium</taxon>
    </lineage>
</organism>
<evidence type="ECO:0000256" key="1">
    <source>
        <dbReference type="SAM" id="MobiDB-lite"/>
    </source>
</evidence>
<accession>A0A6A6R938</accession>
<dbReference type="PANTHER" id="PTHR42057:SF2">
    <property type="entry name" value="F-BOX DOMAIN PROTEIN (AFU_ORTHOLOGUE AFUA_4G00200)-RELATED"/>
    <property type="match status" value="1"/>
</dbReference>
<proteinExistence type="predicted"/>
<dbReference type="AlphaFoldDB" id="A0A6A6R938"/>
<dbReference type="Proteomes" id="UP000799750">
    <property type="component" value="Unassembled WGS sequence"/>
</dbReference>
<name>A0A6A6R938_9PEZI</name>
<feature type="region of interest" description="Disordered" evidence="1">
    <location>
        <begin position="1"/>
        <end position="30"/>
    </location>
</feature>
<keyword evidence="3" id="KW-1185">Reference proteome</keyword>
<reference evidence="2" key="1">
    <citation type="journal article" date="2020" name="Stud. Mycol.">
        <title>101 Dothideomycetes genomes: a test case for predicting lifestyles and emergence of pathogens.</title>
        <authorList>
            <person name="Haridas S."/>
            <person name="Albert R."/>
            <person name="Binder M."/>
            <person name="Bloem J."/>
            <person name="Labutti K."/>
            <person name="Salamov A."/>
            <person name="Andreopoulos B."/>
            <person name="Baker S."/>
            <person name="Barry K."/>
            <person name="Bills G."/>
            <person name="Bluhm B."/>
            <person name="Cannon C."/>
            <person name="Castanera R."/>
            <person name="Culley D."/>
            <person name="Daum C."/>
            <person name="Ezra D."/>
            <person name="Gonzalez J."/>
            <person name="Henrissat B."/>
            <person name="Kuo A."/>
            <person name="Liang C."/>
            <person name="Lipzen A."/>
            <person name="Lutzoni F."/>
            <person name="Magnuson J."/>
            <person name="Mondo S."/>
            <person name="Nolan M."/>
            <person name="Ohm R."/>
            <person name="Pangilinan J."/>
            <person name="Park H.-J."/>
            <person name="Ramirez L."/>
            <person name="Alfaro M."/>
            <person name="Sun H."/>
            <person name="Tritt A."/>
            <person name="Yoshinaga Y."/>
            <person name="Zwiers L.-H."/>
            <person name="Turgeon B."/>
            <person name="Goodwin S."/>
            <person name="Spatafora J."/>
            <person name="Crous P."/>
            <person name="Grigoriev I."/>
        </authorList>
    </citation>
    <scope>NUCLEOTIDE SEQUENCE</scope>
    <source>
        <strain evidence="2">CBS 269.34</strain>
    </source>
</reference>
<evidence type="ECO:0008006" key="4">
    <source>
        <dbReference type="Google" id="ProtNLM"/>
    </source>
</evidence>
<evidence type="ECO:0000313" key="2">
    <source>
        <dbReference type="EMBL" id="KAF2501061.1"/>
    </source>
</evidence>